<dbReference type="AlphaFoldDB" id="A0A6A5RME9"/>
<feature type="compositionally biased region" description="Low complexity" evidence="1">
    <location>
        <begin position="20"/>
        <end position="33"/>
    </location>
</feature>
<feature type="region of interest" description="Disordered" evidence="1">
    <location>
        <begin position="59"/>
        <end position="103"/>
    </location>
</feature>
<name>A0A6A5RME9_9PLEO</name>
<dbReference type="RefSeq" id="XP_033447798.1">
    <property type="nucleotide sequence ID" value="XM_033592809.1"/>
</dbReference>
<evidence type="ECO:0000313" key="3">
    <source>
        <dbReference type="Proteomes" id="UP000800082"/>
    </source>
</evidence>
<organism evidence="2 3">
    <name type="scientific">Didymella exigua CBS 183.55</name>
    <dbReference type="NCBI Taxonomy" id="1150837"/>
    <lineage>
        <taxon>Eukaryota</taxon>
        <taxon>Fungi</taxon>
        <taxon>Dikarya</taxon>
        <taxon>Ascomycota</taxon>
        <taxon>Pezizomycotina</taxon>
        <taxon>Dothideomycetes</taxon>
        <taxon>Pleosporomycetidae</taxon>
        <taxon>Pleosporales</taxon>
        <taxon>Pleosporineae</taxon>
        <taxon>Didymellaceae</taxon>
        <taxon>Didymella</taxon>
    </lineage>
</organism>
<protein>
    <submittedName>
        <fullName evidence="2">Uncharacterized protein</fullName>
    </submittedName>
</protein>
<sequence length="152" mass="16985">MNIAIPSIRKRAASRDTTPSLPSSQSSNSSHGSETTALERVKQVILCCKRHIERFASAPRSAVYEDEESVDSSSCFELRRPKSNSLPTQLPSQTHPRRAHASRPIPLNVAVMRQQSYQFYMDDDNHPFITTPSCMEGDSSQKSTTFITPTSR</sequence>
<dbReference type="OrthoDB" id="3797513at2759"/>
<gene>
    <name evidence="2" type="ORF">M421DRAFT_421388</name>
</gene>
<evidence type="ECO:0000313" key="2">
    <source>
        <dbReference type="EMBL" id="KAF1927546.1"/>
    </source>
</evidence>
<accession>A0A6A5RME9</accession>
<feature type="compositionally biased region" description="Polar residues" evidence="1">
    <location>
        <begin position="83"/>
        <end position="94"/>
    </location>
</feature>
<keyword evidence="3" id="KW-1185">Reference proteome</keyword>
<feature type="region of interest" description="Disordered" evidence="1">
    <location>
        <begin position="130"/>
        <end position="152"/>
    </location>
</feature>
<dbReference type="Proteomes" id="UP000800082">
    <property type="component" value="Unassembled WGS sequence"/>
</dbReference>
<dbReference type="GeneID" id="54350477"/>
<evidence type="ECO:0000256" key="1">
    <source>
        <dbReference type="SAM" id="MobiDB-lite"/>
    </source>
</evidence>
<feature type="region of interest" description="Disordered" evidence="1">
    <location>
        <begin position="1"/>
        <end position="36"/>
    </location>
</feature>
<proteinExistence type="predicted"/>
<reference evidence="2" key="1">
    <citation type="journal article" date="2020" name="Stud. Mycol.">
        <title>101 Dothideomycetes genomes: a test case for predicting lifestyles and emergence of pathogens.</title>
        <authorList>
            <person name="Haridas S."/>
            <person name="Albert R."/>
            <person name="Binder M."/>
            <person name="Bloem J."/>
            <person name="Labutti K."/>
            <person name="Salamov A."/>
            <person name="Andreopoulos B."/>
            <person name="Baker S."/>
            <person name="Barry K."/>
            <person name="Bills G."/>
            <person name="Bluhm B."/>
            <person name="Cannon C."/>
            <person name="Castanera R."/>
            <person name="Culley D."/>
            <person name="Daum C."/>
            <person name="Ezra D."/>
            <person name="Gonzalez J."/>
            <person name="Henrissat B."/>
            <person name="Kuo A."/>
            <person name="Liang C."/>
            <person name="Lipzen A."/>
            <person name="Lutzoni F."/>
            <person name="Magnuson J."/>
            <person name="Mondo S."/>
            <person name="Nolan M."/>
            <person name="Ohm R."/>
            <person name="Pangilinan J."/>
            <person name="Park H.-J."/>
            <person name="Ramirez L."/>
            <person name="Alfaro M."/>
            <person name="Sun H."/>
            <person name="Tritt A."/>
            <person name="Yoshinaga Y."/>
            <person name="Zwiers L.-H."/>
            <person name="Turgeon B."/>
            <person name="Goodwin S."/>
            <person name="Spatafora J."/>
            <person name="Crous P."/>
            <person name="Grigoriev I."/>
        </authorList>
    </citation>
    <scope>NUCLEOTIDE SEQUENCE</scope>
    <source>
        <strain evidence="2">CBS 183.55</strain>
    </source>
</reference>
<dbReference type="EMBL" id="ML978971">
    <property type="protein sequence ID" value="KAF1927546.1"/>
    <property type="molecule type" value="Genomic_DNA"/>
</dbReference>